<dbReference type="STRING" id="393921.HQ45_07450"/>
<accession>A0A0A2FTN1</accession>
<dbReference type="Proteomes" id="UP000249300">
    <property type="component" value="Chromosome 1"/>
</dbReference>
<sequence length="531" mass="59909">MKKFIYMLLLPLIWVGCSSEERESFGPEDDARVSFTVDMPEFSTMRAVDENTINTLELWVFNENGLFLQRSVAQKEATTNRFTVNINRSDKSRSIHFIANYTLTNPENWIGKDEKEMLPALNVQGEEIRMWAHKTYPAVTAGQDLGTIALLRNKVKFELVVNTPKLAGATFALYQTWDKGTLSPFDPHTGEFTEGTVTEPAGVAFTESSFVSPGTPLYGYERKNASPANRKISCLIVKARYNGSGQDSYYKIDFVRSADKKRYDLIRNHLYKVKINEVWTEGYNTLEGALNGAAANNISLSEEVQLYPSFSDGKGRLEAEKTEFLFTNGEANASFQVDYYPDQNSNVKANDRIVVNHSGNAISNAQVDAMGKVTMQLNTPGFEALKSELVISVNDNPELKRLVKIHVRKKFDYREFSANSTQAVNHRVNVNVQAGQGESLKVDIKFPVEFHQAYLPIRIRFYTENFYPSKPEGLIFGIEGGKVFYECLFTHMPDSQSFSRSFKSNKVASAETISVKNLDGYFSDYEIVVNN</sequence>
<evidence type="ECO:0000313" key="2">
    <source>
        <dbReference type="EMBL" id="SQH73149.1"/>
    </source>
</evidence>
<protein>
    <submittedName>
        <fullName evidence="2">Major fimbrial subunit protein (FimA)</fullName>
    </submittedName>
</protein>
<dbReference type="RefSeq" id="WP_023935739.1">
    <property type="nucleotide sequence ID" value="NZ_FUXH01000008.1"/>
</dbReference>
<gene>
    <name evidence="1" type="ORF">HQ38_08900</name>
    <name evidence="2" type="ORF">NCTC12858_00993</name>
</gene>
<dbReference type="OrthoDB" id="1090227at2"/>
<dbReference type="eggNOG" id="ENOG502Z9ZY">
    <property type="taxonomic scope" value="Bacteria"/>
</dbReference>
<reference evidence="1 3" key="1">
    <citation type="submission" date="2014-08" db="EMBL/GenBank/DDBJ databases">
        <title>Porphyromonas crevioricanis strain:COT-253_OH1447 Genome sequencing.</title>
        <authorList>
            <person name="Wallis C."/>
            <person name="Deusch O."/>
            <person name="O'Flynn C."/>
            <person name="Davis I."/>
            <person name="Jospin G."/>
            <person name="Darling A.E."/>
            <person name="Coil D.A."/>
            <person name="Alexiev A."/>
            <person name="Horsfall A."/>
            <person name="Kirkwood N."/>
            <person name="Harris S."/>
            <person name="Eisen J.A."/>
        </authorList>
    </citation>
    <scope>NUCLEOTIDE SEQUENCE [LARGE SCALE GENOMIC DNA]</scope>
    <source>
        <strain evidence="3">COT-253 OH1447</strain>
        <strain evidence="1">COT-253_OH1447</strain>
    </source>
</reference>
<dbReference type="EMBL" id="JQJC01000025">
    <property type="protein sequence ID" value="KGN93542.1"/>
    <property type="molecule type" value="Genomic_DNA"/>
</dbReference>
<keyword evidence="4" id="KW-1185">Reference proteome</keyword>
<reference evidence="2 4" key="2">
    <citation type="submission" date="2018-06" db="EMBL/GenBank/DDBJ databases">
        <authorList>
            <consortium name="Pathogen Informatics"/>
            <person name="Doyle S."/>
        </authorList>
    </citation>
    <scope>NUCLEOTIDE SEQUENCE [LARGE SCALE GENOMIC DNA]</scope>
    <source>
        <strain evidence="2 4">NCTC12858</strain>
    </source>
</reference>
<proteinExistence type="predicted"/>
<dbReference type="Proteomes" id="UP000030136">
    <property type="component" value="Unassembled WGS sequence"/>
</dbReference>
<name>A0A0A2FTN1_9PORP</name>
<dbReference type="AlphaFoldDB" id="A0A0A2FTN1"/>
<organism evidence="1 3">
    <name type="scientific">Porphyromonas crevioricanis</name>
    <dbReference type="NCBI Taxonomy" id="393921"/>
    <lineage>
        <taxon>Bacteria</taxon>
        <taxon>Pseudomonadati</taxon>
        <taxon>Bacteroidota</taxon>
        <taxon>Bacteroidia</taxon>
        <taxon>Bacteroidales</taxon>
        <taxon>Porphyromonadaceae</taxon>
        <taxon>Porphyromonas</taxon>
    </lineage>
</organism>
<evidence type="ECO:0000313" key="1">
    <source>
        <dbReference type="EMBL" id="KGN93542.1"/>
    </source>
</evidence>
<dbReference type="KEGG" id="pcre:NCTC12858_00993"/>
<evidence type="ECO:0000313" key="4">
    <source>
        <dbReference type="Proteomes" id="UP000249300"/>
    </source>
</evidence>
<evidence type="ECO:0000313" key="3">
    <source>
        <dbReference type="Proteomes" id="UP000030136"/>
    </source>
</evidence>
<dbReference type="EMBL" id="LS483447">
    <property type="protein sequence ID" value="SQH73149.1"/>
    <property type="molecule type" value="Genomic_DNA"/>
</dbReference>
<dbReference type="PROSITE" id="PS51257">
    <property type="entry name" value="PROKAR_LIPOPROTEIN"/>
    <property type="match status" value="1"/>
</dbReference>